<feature type="transmembrane region" description="Helical" evidence="7">
    <location>
        <begin position="38"/>
        <end position="59"/>
    </location>
</feature>
<dbReference type="RefSeq" id="WP_344941853.1">
    <property type="nucleotide sequence ID" value="NZ_BAAAZR010000008.1"/>
</dbReference>
<gene>
    <name evidence="10" type="ORF">GCM10022226_39650</name>
</gene>
<evidence type="ECO:0000259" key="9">
    <source>
        <dbReference type="PROSITE" id="PS50928"/>
    </source>
</evidence>
<keyword evidence="11" id="KW-1185">Reference proteome</keyword>
<evidence type="ECO:0000256" key="7">
    <source>
        <dbReference type="RuleBase" id="RU363032"/>
    </source>
</evidence>
<evidence type="ECO:0000256" key="4">
    <source>
        <dbReference type="ARBA" id="ARBA00022692"/>
    </source>
</evidence>
<feature type="transmembrane region" description="Helical" evidence="7">
    <location>
        <begin position="130"/>
        <end position="147"/>
    </location>
</feature>
<feature type="domain" description="ABC transmembrane type-1" evidence="9">
    <location>
        <begin position="100"/>
        <end position="290"/>
    </location>
</feature>
<dbReference type="InterPro" id="IPR000515">
    <property type="entry name" value="MetI-like"/>
</dbReference>
<feature type="transmembrane region" description="Helical" evidence="7">
    <location>
        <begin position="167"/>
        <end position="190"/>
    </location>
</feature>
<evidence type="ECO:0000256" key="6">
    <source>
        <dbReference type="ARBA" id="ARBA00023136"/>
    </source>
</evidence>
<evidence type="ECO:0000256" key="2">
    <source>
        <dbReference type="ARBA" id="ARBA00022448"/>
    </source>
</evidence>
<feature type="transmembrane region" description="Helical" evidence="7">
    <location>
        <begin position="99"/>
        <end position="123"/>
    </location>
</feature>
<evidence type="ECO:0000256" key="8">
    <source>
        <dbReference type="SAM" id="MobiDB-lite"/>
    </source>
</evidence>
<keyword evidence="3" id="KW-1003">Cell membrane</keyword>
<name>A0ABP7ICI5_9ACTN</name>
<accession>A0ABP7ICI5</accession>
<dbReference type="Proteomes" id="UP001500888">
    <property type="component" value="Unassembled WGS sequence"/>
</dbReference>
<dbReference type="PANTHER" id="PTHR43744">
    <property type="entry name" value="ABC TRANSPORTER PERMEASE PROTEIN MG189-RELATED-RELATED"/>
    <property type="match status" value="1"/>
</dbReference>
<dbReference type="EMBL" id="BAAAZR010000008">
    <property type="protein sequence ID" value="GAA3814886.1"/>
    <property type="molecule type" value="Genomic_DNA"/>
</dbReference>
<evidence type="ECO:0000256" key="5">
    <source>
        <dbReference type="ARBA" id="ARBA00022989"/>
    </source>
</evidence>
<sequence length="306" mass="34179">MLVETPREGGTAPSAPRPRRGGTVTFEQAERIRKVRRAGAYVLLVAGTAVFVLPFLWMVTTSLKSDAENLAFPPEFFPDSFNFENYVRGWTGNLPFNSFLINSVLITALSMAGNLVSCVLPAYAFARMRARAAGVLFALMLATMMIPREITLVPKYVMFAKLGWVDSYLPLIVPEFFGVALYIFLLRQFFTTIPQELIDAARIDGASELRILWKIMLPLSKPAIAAIMLFSFVGNWNQLLEPIIYLRTTEKFTIPLGLSMFSGQYATQYNQMMAVSIISMLPILVLFFIAQKTFIRGVTLTGIAGR</sequence>
<evidence type="ECO:0000256" key="3">
    <source>
        <dbReference type="ARBA" id="ARBA00022475"/>
    </source>
</evidence>
<proteinExistence type="inferred from homology"/>
<keyword evidence="5 7" id="KW-1133">Transmembrane helix</keyword>
<evidence type="ECO:0000313" key="11">
    <source>
        <dbReference type="Proteomes" id="UP001500888"/>
    </source>
</evidence>
<feature type="region of interest" description="Disordered" evidence="8">
    <location>
        <begin position="1"/>
        <end position="22"/>
    </location>
</feature>
<keyword evidence="2 7" id="KW-0813">Transport</keyword>
<dbReference type="SUPFAM" id="SSF161098">
    <property type="entry name" value="MetI-like"/>
    <property type="match status" value="1"/>
</dbReference>
<feature type="transmembrane region" description="Helical" evidence="7">
    <location>
        <begin position="269"/>
        <end position="290"/>
    </location>
</feature>
<dbReference type="PROSITE" id="PS50928">
    <property type="entry name" value="ABC_TM1"/>
    <property type="match status" value="1"/>
</dbReference>
<organism evidence="10 11">
    <name type="scientific">Sphaerisporangium flaviroseum</name>
    <dbReference type="NCBI Taxonomy" id="509199"/>
    <lineage>
        <taxon>Bacteria</taxon>
        <taxon>Bacillati</taxon>
        <taxon>Actinomycetota</taxon>
        <taxon>Actinomycetes</taxon>
        <taxon>Streptosporangiales</taxon>
        <taxon>Streptosporangiaceae</taxon>
        <taxon>Sphaerisporangium</taxon>
    </lineage>
</organism>
<comment type="similarity">
    <text evidence="7">Belongs to the binding-protein-dependent transport system permease family.</text>
</comment>
<dbReference type="Pfam" id="PF00528">
    <property type="entry name" value="BPD_transp_1"/>
    <property type="match status" value="1"/>
</dbReference>
<comment type="subcellular location">
    <subcellularLocation>
        <location evidence="1 7">Cell membrane</location>
        <topology evidence="1 7">Multi-pass membrane protein</topology>
    </subcellularLocation>
</comment>
<dbReference type="PANTHER" id="PTHR43744:SF12">
    <property type="entry name" value="ABC TRANSPORTER PERMEASE PROTEIN MG189-RELATED"/>
    <property type="match status" value="1"/>
</dbReference>
<keyword evidence="4 7" id="KW-0812">Transmembrane</keyword>
<reference evidence="11" key="1">
    <citation type="journal article" date="2019" name="Int. J. Syst. Evol. Microbiol.">
        <title>The Global Catalogue of Microorganisms (GCM) 10K type strain sequencing project: providing services to taxonomists for standard genome sequencing and annotation.</title>
        <authorList>
            <consortium name="The Broad Institute Genomics Platform"/>
            <consortium name="The Broad Institute Genome Sequencing Center for Infectious Disease"/>
            <person name="Wu L."/>
            <person name="Ma J."/>
        </authorList>
    </citation>
    <scope>NUCLEOTIDE SEQUENCE [LARGE SCALE GENOMIC DNA]</scope>
    <source>
        <strain evidence="11">JCM 16908</strain>
    </source>
</reference>
<feature type="transmembrane region" description="Helical" evidence="7">
    <location>
        <begin position="211"/>
        <end position="233"/>
    </location>
</feature>
<dbReference type="InterPro" id="IPR035906">
    <property type="entry name" value="MetI-like_sf"/>
</dbReference>
<comment type="caution">
    <text evidence="10">The sequence shown here is derived from an EMBL/GenBank/DDBJ whole genome shotgun (WGS) entry which is preliminary data.</text>
</comment>
<evidence type="ECO:0000313" key="10">
    <source>
        <dbReference type="EMBL" id="GAA3814886.1"/>
    </source>
</evidence>
<dbReference type="Gene3D" id="1.10.3720.10">
    <property type="entry name" value="MetI-like"/>
    <property type="match status" value="1"/>
</dbReference>
<evidence type="ECO:0000256" key="1">
    <source>
        <dbReference type="ARBA" id="ARBA00004651"/>
    </source>
</evidence>
<dbReference type="CDD" id="cd06261">
    <property type="entry name" value="TM_PBP2"/>
    <property type="match status" value="1"/>
</dbReference>
<keyword evidence="6 7" id="KW-0472">Membrane</keyword>
<protein>
    <submittedName>
        <fullName evidence="10">Carbohydrate ABC transporter permease</fullName>
    </submittedName>
</protein>